<dbReference type="HOGENOM" id="CLU_076860_0_0_4"/>
<proteinExistence type="predicted"/>
<sequence>MKCLMNPLIKPFNISLASFVLFFNISFLALANDAPSPEIPEGVVKLTKIDPNRNVGYLMGDILDRNITLEVKKPYKLIETTLPIVGYEHRYQGQVSGIELRKISHTKKESNTSTTYVMQLSYQVFATAPTVKPALLPAEIVKFQGPSTSEAKDGLVQYRIPEFYFRSSPMAVFGAVKIEDDMSPLRQPILLQPYPEKQKLVAYLAVLSLSLLGLLYIIGSHAWLPLMGKPFARASRQLAKLSPKEAKDLKVAISALHQALNTTAKYSVFSDNLATFIQCNPSFKTIESEMGQFFALSHQVFFNTQNPPGHEESCSLVWLRKFCKQCRDCERGLKPSKLKKA</sequence>
<dbReference type="STRING" id="1581680.BN1209_0565"/>
<dbReference type="Proteomes" id="UP000056322">
    <property type="component" value="Chromosome 1"/>
</dbReference>
<keyword evidence="1" id="KW-0812">Transmembrane</keyword>
<keyword evidence="1" id="KW-0472">Membrane</keyword>
<evidence type="ECO:0008006" key="5">
    <source>
        <dbReference type="Google" id="ProtNLM"/>
    </source>
</evidence>
<dbReference type="EMBL" id="LN794158">
    <property type="protein sequence ID" value="CEN55610.1"/>
    <property type="molecule type" value="Genomic_DNA"/>
</dbReference>
<name>A0A0B7ITJ7_9PROT</name>
<feature type="transmembrane region" description="Helical" evidence="1">
    <location>
        <begin position="200"/>
        <end position="226"/>
    </location>
</feature>
<evidence type="ECO:0000313" key="3">
    <source>
        <dbReference type="EMBL" id="CEN55610.1"/>
    </source>
</evidence>
<protein>
    <recommendedName>
        <fullName evidence="5">MxaA protein</fullName>
    </recommendedName>
</protein>
<dbReference type="KEGG" id="mbac:BN1209_0565"/>
<keyword evidence="1" id="KW-1133">Transmembrane helix</keyword>
<dbReference type="AlphaFoldDB" id="A0A0B7ITJ7"/>
<organism evidence="3 4">
    <name type="scientific">Candidatus Methylopumilus turicensis</name>
    <dbReference type="NCBI Taxonomy" id="1581680"/>
    <lineage>
        <taxon>Bacteria</taxon>
        <taxon>Pseudomonadati</taxon>
        <taxon>Pseudomonadota</taxon>
        <taxon>Betaproteobacteria</taxon>
        <taxon>Nitrosomonadales</taxon>
        <taxon>Methylophilaceae</taxon>
        <taxon>Candidatus Methylopumilus</taxon>
    </lineage>
</organism>
<keyword evidence="4" id="KW-1185">Reference proteome</keyword>
<keyword evidence="2" id="KW-0732">Signal</keyword>
<evidence type="ECO:0000256" key="2">
    <source>
        <dbReference type="SAM" id="SignalP"/>
    </source>
</evidence>
<evidence type="ECO:0000256" key="1">
    <source>
        <dbReference type="SAM" id="Phobius"/>
    </source>
</evidence>
<gene>
    <name evidence="3" type="ORF">BN1209_0565</name>
</gene>
<evidence type="ECO:0000313" key="4">
    <source>
        <dbReference type="Proteomes" id="UP000056322"/>
    </source>
</evidence>
<accession>A0A0B7ITJ7</accession>
<reference evidence="4" key="1">
    <citation type="submission" date="2014-12" db="EMBL/GenBank/DDBJ databases">
        <authorList>
            <person name="Salcher M.M."/>
        </authorList>
    </citation>
    <scope>NUCLEOTIDE SEQUENCE [LARGE SCALE GENOMIC DNA]</scope>
    <source>
        <strain evidence="4">MMS-10A-171</strain>
    </source>
</reference>
<feature type="chain" id="PRO_5002133206" description="MxaA protein" evidence="2">
    <location>
        <begin position="32"/>
        <end position="341"/>
    </location>
</feature>
<feature type="signal peptide" evidence="2">
    <location>
        <begin position="1"/>
        <end position="31"/>
    </location>
</feature>